<dbReference type="InterPro" id="IPR016580">
    <property type="entry name" value="HUS1"/>
</dbReference>
<dbReference type="EMBL" id="CAJNOH010000001">
    <property type="protein sequence ID" value="CAF0723078.1"/>
    <property type="molecule type" value="Genomic_DNA"/>
</dbReference>
<name>A0A813MML6_9BILA</name>
<evidence type="ECO:0000313" key="5">
    <source>
        <dbReference type="EMBL" id="CAF0781797.1"/>
    </source>
</evidence>
<dbReference type="GO" id="GO:0031573">
    <property type="term" value="P:mitotic intra-S DNA damage checkpoint signaling"/>
    <property type="evidence" value="ECO:0007669"/>
    <property type="project" value="TreeGrafter"/>
</dbReference>
<protein>
    <submittedName>
        <fullName evidence="4">Uncharacterized protein</fullName>
    </submittedName>
</protein>
<dbReference type="GO" id="GO:0030896">
    <property type="term" value="C:checkpoint clamp complex"/>
    <property type="evidence" value="ECO:0007669"/>
    <property type="project" value="InterPro"/>
</dbReference>
<dbReference type="GO" id="GO:0005730">
    <property type="term" value="C:nucleolus"/>
    <property type="evidence" value="ECO:0007669"/>
    <property type="project" value="InterPro"/>
</dbReference>
<dbReference type="Proteomes" id="UP000663854">
    <property type="component" value="Unassembled WGS sequence"/>
</dbReference>
<sequence length="137" mass="15528">MSKLKTLKNIIDRMKAMCNYVTLQANKSGDMTVKIETDTAQVATYFTGLQGTSRTNPMNDDRSEWDMPITQQSSSSSTNSIDTAEVRLDIKKFAQLLHSQQPYAEKMVFNFCNNSMLHICIVAEYFTLQCILPSIQL</sequence>
<dbReference type="OrthoDB" id="10063861at2759"/>
<dbReference type="GO" id="GO:0006289">
    <property type="term" value="P:nucleotide-excision repair"/>
    <property type="evidence" value="ECO:0007669"/>
    <property type="project" value="TreeGrafter"/>
</dbReference>
<comment type="caution">
    <text evidence="4">The sequence shown here is derived from an EMBL/GenBank/DDBJ whole genome shotgun (WGS) entry which is preliminary data.</text>
</comment>
<dbReference type="GO" id="GO:0000724">
    <property type="term" value="P:double-strand break repair via homologous recombination"/>
    <property type="evidence" value="ECO:0007669"/>
    <property type="project" value="TreeGrafter"/>
</dbReference>
<dbReference type="PIRSF" id="PIRSF011312">
    <property type="entry name" value="Cell_cycle_HUS1"/>
    <property type="match status" value="1"/>
</dbReference>
<dbReference type="PANTHER" id="PTHR12900:SF0">
    <property type="entry name" value="CHECKPOINT PROTEIN"/>
    <property type="match status" value="1"/>
</dbReference>
<dbReference type="InterPro" id="IPR007150">
    <property type="entry name" value="HUS1/Mec3"/>
</dbReference>
<evidence type="ECO:0000313" key="10">
    <source>
        <dbReference type="Proteomes" id="UP000663854"/>
    </source>
</evidence>
<accession>A0A813MML6</accession>
<reference evidence="4" key="1">
    <citation type="submission" date="2021-02" db="EMBL/GenBank/DDBJ databases">
        <authorList>
            <person name="Nowell W R."/>
        </authorList>
    </citation>
    <scope>NUCLEOTIDE SEQUENCE</scope>
</reference>
<evidence type="ECO:0000313" key="6">
    <source>
        <dbReference type="EMBL" id="CAF0792456.1"/>
    </source>
</evidence>
<keyword evidence="3" id="KW-0539">Nucleus</keyword>
<evidence type="ECO:0000313" key="4">
    <source>
        <dbReference type="EMBL" id="CAF0723078.1"/>
    </source>
</evidence>
<organism evidence="4 10">
    <name type="scientific">Rotaria sordida</name>
    <dbReference type="NCBI Taxonomy" id="392033"/>
    <lineage>
        <taxon>Eukaryota</taxon>
        <taxon>Metazoa</taxon>
        <taxon>Spiralia</taxon>
        <taxon>Gnathifera</taxon>
        <taxon>Rotifera</taxon>
        <taxon>Eurotatoria</taxon>
        <taxon>Bdelloidea</taxon>
        <taxon>Philodinida</taxon>
        <taxon>Philodinidae</taxon>
        <taxon>Rotaria</taxon>
    </lineage>
</organism>
<dbReference type="GO" id="GO:0035861">
    <property type="term" value="C:site of double-strand break"/>
    <property type="evidence" value="ECO:0007669"/>
    <property type="project" value="TreeGrafter"/>
</dbReference>
<dbReference type="EMBL" id="CAJNOT010000037">
    <property type="protein sequence ID" value="CAF0792456.1"/>
    <property type="molecule type" value="Genomic_DNA"/>
</dbReference>
<dbReference type="Proteomes" id="UP000663882">
    <property type="component" value="Unassembled WGS sequence"/>
</dbReference>
<evidence type="ECO:0000256" key="2">
    <source>
        <dbReference type="ARBA" id="ARBA00005563"/>
    </source>
</evidence>
<dbReference type="EMBL" id="CAJNOL010000044">
    <property type="protein sequence ID" value="CAF0781797.1"/>
    <property type="molecule type" value="Genomic_DNA"/>
</dbReference>
<evidence type="ECO:0000313" key="9">
    <source>
        <dbReference type="EMBL" id="CAF3567417.1"/>
    </source>
</evidence>
<dbReference type="EMBL" id="CAJOAX010000195">
    <property type="protein sequence ID" value="CAF3536354.1"/>
    <property type="molecule type" value="Genomic_DNA"/>
</dbReference>
<proteinExistence type="inferred from homology"/>
<evidence type="ECO:0000256" key="3">
    <source>
        <dbReference type="ARBA" id="ARBA00023242"/>
    </source>
</evidence>
<dbReference type="GO" id="GO:0044778">
    <property type="term" value="P:meiotic DNA integrity checkpoint signaling"/>
    <property type="evidence" value="ECO:0007669"/>
    <property type="project" value="TreeGrafter"/>
</dbReference>
<evidence type="ECO:0000313" key="8">
    <source>
        <dbReference type="EMBL" id="CAF3536354.1"/>
    </source>
</evidence>
<evidence type="ECO:0000256" key="1">
    <source>
        <dbReference type="ARBA" id="ARBA00004123"/>
    </source>
</evidence>
<dbReference type="Proteomes" id="UP000663864">
    <property type="component" value="Unassembled WGS sequence"/>
</dbReference>
<dbReference type="Pfam" id="PF04005">
    <property type="entry name" value="Hus1"/>
    <property type="match status" value="1"/>
</dbReference>
<dbReference type="EMBL" id="CAJOBD010000081">
    <property type="protein sequence ID" value="CAF3567417.1"/>
    <property type="molecule type" value="Genomic_DNA"/>
</dbReference>
<dbReference type="AlphaFoldDB" id="A0A813MML6"/>
<dbReference type="EMBL" id="CAJNOO010000137">
    <property type="protein sequence ID" value="CAF0821996.1"/>
    <property type="molecule type" value="Genomic_DNA"/>
</dbReference>
<dbReference type="Gene3D" id="3.70.10.10">
    <property type="match status" value="1"/>
</dbReference>
<dbReference type="Proteomes" id="UP000663870">
    <property type="component" value="Unassembled WGS sequence"/>
</dbReference>
<evidence type="ECO:0000313" key="11">
    <source>
        <dbReference type="Proteomes" id="UP000663870"/>
    </source>
</evidence>
<evidence type="ECO:0000313" key="7">
    <source>
        <dbReference type="EMBL" id="CAF0821996.1"/>
    </source>
</evidence>
<gene>
    <name evidence="9" type="ORF">JBS370_LOCUS2146</name>
    <name evidence="5" type="ORF">JXQ802_LOCUS3265</name>
    <name evidence="8" type="ORF">OTI717_LOCUS3576</name>
    <name evidence="4" type="ORF">PYM288_LOCUS373</name>
    <name evidence="7" type="ORF">RFH988_LOCUS4987</name>
    <name evidence="6" type="ORF">ZHD862_LOCUS1982</name>
</gene>
<comment type="subcellular location">
    <subcellularLocation>
        <location evidence="1">Nucleus</location>
    </subcellularLocation>
</comment>
<keyword evidence="11" id="KW-1185">Reference proteome</keyword>
<dbReference type="PANTHER" id="PTHR12900">
    <property type="entry name" value="MITOTIC AND DNA DAMAGE CHECKPOINT PROTEIN HUS1"/>
    <property type="match status" value="1"/>
</dbReference>
<dbReference type="GO" id="GO:0000723">
    <property type="term" value="P:telomere maintenance"/>
    <property type="evidence" value="ECO:0007669"/>
    <property type="project" value="TreeGrafter"/>
</dbReference>
<dbReference type="Proteomes" id="UP000663823">
    <property type="component" value="Unassembled WGS sequence"/>
</dbReference>
<comment type="similarity">
    <text evidence="2">Belongs to the HUS1 family.</text>
</comment>
<dbReference type="GO" id="GO:0033314">
    <property type="term" value="P:mitotic DNA replication checkpoint signaling"/>
    <property type="evidence" value="ECO:0007669"/>
    <property type="project" value="TreeGrafter"/>
</dbReference>
<dbReference type="Proteomes" id="UP000663836">
    <property type="component" value="Unassembled WGS sequence"/>
</dbReference>